<accession>A0A7Z7NAM5</accession>
<name>A0A7Z7NAM5_9MYCO</name>
<gene>
    <name evidence="1" type="ORF">MSIMFB_03492</name>
</gene>
<dbReference type="AlphaFoldDB" id="A0A7Z7NAM5"/>
<evidence type="ECO:0000313" key="1">
    <source>
        <dbReference type="EMBL" id="SOJ56015.1"/>
    </source>
</evidence>
<evidence type="ECO:0000313" key="2">
    <source>
        <dbReference type="Proteomes" id="UP000554965"/>
    </source>
</evidence>
<dbReference type="Proteomes" id="UP000554965">
    <property type="component" value="Unassembled WGS sequence"/>
</dbReference>
<comment type="caution">
    <text evidence="1">The sequence shown here is derived from an EMBL/GenBank/DDBJ whole genome shotgun (WGS) entry which is preliminary data.</text>
</comment>
<keyword evidence="2" id="KW-1185">Reference proteome</keyword>
<organism evidence="1 2">
    <name type="scientific">Mycobacterium simulans</name>
    <dbReference type="NCBI Taxonomy" id="627089"/>
    <lineage>
        <taxon>Bacteria</taxon>
        <taxon>Bacillati</taxon>
        <taxon>Actinomycetota</taxon>
        <taxon>Actinomycetes</taxon>
        <taxon>Mycobacteriales</taxon>
        <taxon>Mycobacteriaceae</taxon>
        <taxon>Mycobacterium</taxon>
    </lineage>
</organism>
<protein>
    <submittedName>
        <fullName evidence="1">Uncharacterized protein</fullName>
    </submittedName>
</protein>
<sequence length="172" mass="18446">MRLLVVCDDNLSIVTRHRGGRTFTTGIALGVALALVTAVSAEAAPNTKCTLTTTVQEVQSVSQLPQELLELLPPIADSGAPFNKTDSVDDPNLPFRRLIRAGSRGTDWFVWYERGGIGYFWQAVVARVVPGSDAKVLANAGTVSDTLCSFTDGVFAGQVPPYPQGTWEVSSY</sequence>
<proteinExistence type="predicted"/>
<dbReference type="EMBL" id="OCTY01000002">
    <property type="protein sequence ID" value="SOJ56015.1"/>
    <property type="molecule type" value="Genomic_DNA"/>
</dbReference>
<reference evidence="1 2" key="1">
    <citation type="submission" date="2017-10" db="EMBL/GenBank/DDBJ databases">
        <authorList>
            <consortium name="Urmite Genomes"/>
        </authorList>
    </citation>
    <scope>NUCLEOTIDE SEQUENCE [LARGE SCALE GENOMIC DNA]</scope>
    <source>
        <strain evidence="1 2">FB-527</strain>
    </source>
</reference>